<protein>
    <submittedName>
        <fullName evidence="1">Uncharacterized protein</fullName>
    </submittedName>
</protein>
<dbReference type="KEGG" id="bvq:FHE72_04200"/>
<evidence type="ECO:0000313" key="1">
    <source>
        <dbReference type="EMBL" id="QHE60328.1"/>
    </source>
</evidence>
<dbReference type="RefSeq" id="WP_159361319.1">
    <property type="nucleotide sequence ID" value="NZ_CP047394.1"/>
</dbReference>
<organism evidence="1 2">
    <name type="scientific">Rossellomorea vietnamensis</name>
    <dbReference type="NCBI Taxonomy" id="218284"/>
    <lineage>
        <taxon>Bacteria</taxon>
        <taxon>Bacillati</taxon>
        <taxon>Bacillota</taxon>
        <taxon>Bacilli</taxon>
        <taxon>Bacillales</taxon>
        <taxon>Bacillaceae</taxon>
        <taxon>Rossellomorea</taxon>
    </lineage>
</organism>
<dbReference type="Proteomes" id="UP000465062">
    <property type="component" value="Chromosome"/>
</dbReference>
<proteinExistence type="predicted"/>
<dbReference type="EMBL" id="CP047394">
    <property type="protein sequence ID" value="QHE60328.1"/>
    <property type="molecule type" value="Genomic_DNA"/>
</dbReference>
<accession>A0A6I6UED4</accession>
<dbReference type="Gene3D" id="3.30.200.20">
    <property type="entry name" value="Phosphorylase Kinase, domain 1"/>
    <property type="match status" value="1"/>
</dbReference>
<dbReference type="AlphaFoldDB" id="A0A6I6UED4"/>
<gene>
    <name evidence="1" type="ORF">FHE72_04200</name>
</gene>
<sequence>MLTKPEFNQGKIIDGLKEHFHIAAKEVTFLPIGHDPKAAVYRVTGGVAKSFF</sequence>
<name>A0A6I6UED4_9BACI</name>
<reference evidence="1 2" key="1">
    <citation type="submission" date="2019-06" db="EMBL/GenBank/DDBJ databases">
        <title>An operon consisting of a P-type ATPase gene and a transcriptional regular gene given the different cadmium resistance in Bacillus vietamensis 151-6 and Bacillus marisflavi 151-25.</title>
        <authorList>
            <person name="Yu X."/>
        </authorList>
    </citation>
    <scope>NUCLEOTIDE SEQUENCE [LARGE SCALE GENOMIC DNA]</scope>
    <source>
        <strain evidence="1 2">151-6</strain>
    </source>
</reference>
<evidence type="ECO:0000313" key="2">
    <source>
        <dbReference type="Proteomes" id="UP000465062"/>
    </source>
</evidence>